<dbReference type="PANTHER" id="PTHR13936">
    <property type="entry name" value="PROFILIN"/>
    <property type="match status" value="1"/>
</dbReference>
<dbReference type="PANTHER" id="PTHR13936:SF14">
    <property type="entry name" value="PROFILIN-1"/>
    <property type="match status" value="1"/>
</dbReference>
<name>A0A151PEK3_ALLMI</name>
<organism evidence="4 5">
    <name type="scientific">Alligator mississippiensis</name>
    <name type="common">American alligator</name>
    <dbReference type="NCBI Taxonomy" id="8496"/>
    <lineage>
        <taxon>Eukaryota</taxon>
        <taxon>Metazoa</taxon>
        <taxon>Chordata</taxon>
        <taxon>Craniata</taxon>
        <taxon>Vertebrata</taxon>
        <taxon>Euteleostomi</taxon>
        <taxon>Archelosauria</taxon>
        <taxon>Archosauria</taxon>
        <taxon>Crocodylia</taxon>
        <taxon>Alligatoridae</taxon>
        <taxon>Alligatorinae</taxon>
        <taxon>Alligator</taxon>
    </lineage>
</organism>
<sequence>MSPLKYQYYSYEKESSVKKQRPYYLPNTKGAMAGWKSYVDHMMADGTCQDAAIVGYKDITSVWAAVPGKIFTGITPAEMKNFPWT</sequence>
<keyword evidence="5" id="KW-1185">Reference proteome</keyword>
<dbReference type="InterPro" id="IPR036140">
    <property type="entry name" value="PFN_sf"/>
</dbReference>
<dbReference type="AlphaFoldDB" id="A0A151PEK3"/>
<keyword evidence="2" id="KW-0963">Cytoplasm</keyword>
<evidence type="ECO:0008006" key="6">
    <source>
        <dbReference type="Google" id="ProtNLM"/>
    </source>
</evidence>
<evidence type="ECO:0000313" key="4">
    <source>
        <dbReference type="EMBL" id="KYO47440.1"/>
    </source>
</evidence>
<evidence type="ECO:0000256" key="3">
    <source>
        <dbReference type="ARBA" id="ARBA00023212"/>
    </source>
</evidence>
<reference evidence="4 5" key="1">
    <citation type="journal article" date="2012" name="Genome Biol.">
        <title>Sequencing three crocodilian genomes to illuminate the evolution of archosaurs and amniotes.</title>
        <authorList>
            <person name="St John J.A."/>
            <person name="Braun E.L."/>
            <person name="Isberg S.R."/>
            <person name="Miles L.G."/>
            <person name="Chong A.Y."/>
            <person name="Gongora J."/>
            <person name="Dalzell P."/>
            <person name="Moran C."/>
            <person name="Bed'hom B."/>
            <person name="Abzhanov A."/>
            <person name="Burgess S.C."/>
            <person name="Cooksey A.M."/>
            <person name="Castoe T.A."/>
            <person name="Crawford N.G."/>
            <person name="Densmore L.D."/>
            <person name="Drew J.C."/>
            <person name="Edwards S.V."/>
            <person name="Faircloth B.C."/>
            <person name="Fujita M.K."/>
            <person name="Greenwold M.J."/>
            <person name="Hoffmann F.G."/>
            <person name="Howard J.M."/>
            <person name="Iguchi T."/>
            <person name="Janes D.E."/>
            <person name="Khan S.Y."/>
            <person name="Kohno S."/>
            <person name="de Koning A.J."/>
            <person name="Lance S.L."/>
            <person name="McCarthy F.M."/>
            <person name="McCormack J.E."/>
            <person name="Merchant M.E."/>
            <person name="Peterson D.G."/>
            <person name="Pollock D.D."/>
            <person name="Pourmand N."/>
            <person name="Raney B.J."/>
            <person name="Roessler K.A."/>
            <person name="Sanford J.R."/>
            <person name="Sawyer R.H."/>
            <person name="Schmidt C.J."/>
            <person name="Triplett E.W."/>
            <person name="Tuberville T.D."/>
            <person name="Venegas-Anaya M."/>
            <person name="Howard J.T."/>
            <person name="Jarvis E.D."/>
            <person name="Guillette L.J.Jr."/>
            <person name="Glenn T.C."/>
            <person name="Green R.E."/>
            <person name="Ray D.A."/>
        </authorList>
    </citation>
    <scope>NUCLEOTIDE SEQUENCE [LARGE SCALE GENOMIC DNA]</scope>
    <source>
        <strain evidence="4">KSC_2009_1</strain>
    </source>
</reference>
<gene>
    <name evidence="4" type="ORF">Y1Q_0001234</name>
</gene>
<dbReference type="GO" id="GO:0030036">
    <property type="term" value="P:actin cytoskeleton organization"/>
    <property type="evidence" value="ECO:0007669"/>
    <property type="project" value="InterPro"/>
</dbReference>
<dbReference type="GO" id="GO:0030833">
    <property type="term" value="P:regulation of actin filament polymerization"/>
    <property type="evidence" value="ECO:0007669"/>
    <property type="project" value="TreeGrafter"/>
</dbReference>
<comment type="subcellular location">
    <subcellularLocation>
        <location evidence="1">Cytoplasm</location>
        <location evidence="1">Cytoskeleton</location>
    </subcellularLocation>
</comment>
<dbReference type="GO" id="GO:0003779">
    <property type="term" value="F:actin binding"/>
    <property type="evidence" value="ECO:0007669"/>
    <property type="project" value="InterPro"/>
</dbReference>
<dbReference type="Gene3D" id="3.30.450.30">
    <property type="entry name" value="Dynein light chain 2a, cytoplasmic"/>
    <property type="match status" value="1"/>
</dbReference>
<dbReference type="STRING" id="8496.A0A151PEK3"/>
<evidence type="ECO:0000256" key="1">
    <source>
        <dbReference type="ARBA" id="ARBA00004245"/>
    </source>
</evidence>
<protein>
    <recommendedName>
        <fullName evidence="6">Profilin</fullName>
    </recommendedName>
</protein>
<proteinExistence type="predicted"/>
<evidence type="ECO:0000313" key="5">
    <source>
        <dbReference type="Proteomes" id="UP000050525"/>
    </source>
</evidence>
<dbReference type="Proteomes" id="UP000050525">
    <property type="component" value="Unassembled WGS sequence"/>
</dbReference>
<dbReference type="GO" id="GO:0005737">
    <property type="term" value="C:cytoplasm"/>
    <property type="evidence" value="ECO:0007669"/>
    <property type="project" value="TreeGrafter"/>
</dbReference>
<comment type="caution">
    <text evidence="4">The sequence shown here is derived from an EMBL/GenBank/DDBJ whole genome shotgun (WGS) entry which is preliminary data.</text>
</comment>
<dbReference type="Pfam" id="PF00235">
    <property type="entry name" value="Profilin"/>
    <property type="match status" value="1"/>
</dbReference>
<dbReference type="GO" id="GO:0005856">
    <property type="term" value="C:cytoskeleton"/>
    <property type="evidence" value="ECO:0007669"/>
    <property type="project" value="UniProtKB-SubCell"/>
</dbReference>
<dbReference type="EMBL" id="AKHW03000422">
    <property type="protein sequence ID" value="KYO47440.1"/>
    <property type="molecule type" value="Genomic_DNA"/>
</dbReference>
<dbReference type="GO" id="GO:0032233">
    <property type="term" value="P:positive regulation of actin filament bundle assembly"/>
    <property type="evidence" value="ECO:0007669"/>
    <property type="project" value="TreeGrafter"/>
</dbReference>
<dbReference type="InterPro" id="IPR048278">
    <property type="entry name" value="PFN"/>
</dbReference>
<dbReference type="SUPFAM" id="SSF55770">
    <property type="entry name" value="Profilin (actin-binding protein)"/>
    <property type="match status" value="1"/>
</dbReference>
<evidence type="ECO:0000256" key="2">
    <source>
        <dbReference type="ARBA" id="ARBA00022490"/>
    </source>
</evidence>
<keyword evidence="3" id="KW-0206">Cytoskeleton</keyword>
<accession>A0A151PEK3</accession>
<dbReference type="PRINTS" id="PR01639">
    <property type="entry name" value="PROFILINMAML"/>
</dbReference>
<dbReference type="InterPro" id="IPR005454">
    <property type="entry name" value="Profilin1/2/3_vertebrate"/>
</dbReference>